<reference evidence="2" key="1">
    <citation type="journal article" date="2015" name="Nature">
        <title>Complex archaea that bridge the gap between prokaryotes and eukaryotes.</title>
        <authorList>
            <person name="Spang A."/>
            <person name="Saw J.H."/>
            <person name="Jorgensen S.L."/>
            <person name="Zaremba-Niedzwiedzka K."/>
            <person name="Martijn J."/>
            <person name="Lind A.E."/>
            <person name="van Eijk R."/>
            <person name="Schleper C."/>
            <person name="Guy L."/>
            <person name="Ettema T.J."/>
        </authorList>
    </citation>
    <scope>NUCLEOTIDE SEQUENCE</scope>
</reference>
<organism evidence="2">
    <name type="scientific">marine sediment metagenome</name>
    <dbReference type="NCBI Taxonomy" id="412755"/>
    <lineage>
        <taxon>unclassified sequences</taxon>
        <taxon>metagenomes</taxon>
        <taxon>ecological metagenomes</taxon>
    </lineage>
</organism>
<feature type="region of interest" description="Disordered" evidence="1">
    <location>
        <begin position="1"/>
        <end position="38"/>
    </location>
</feature>
<evidence type="ECO:0000313" key="2">
    <source>
        <dbReference type="EMBL" id="KKN75263.1"/>
    </source>
</evidence>
<accession>A0A0F9WAV9</accession>
<dbReference type="EMBL" id="LAZR01000313">
    <property type="protein sequence ID" value="KKN75263.1"/>
    <property type="molecule type" value="Genomic_DNA"/>
</dbReference>
<name>A0A0F9WAV9_9ZZZZ</name>
<gene>
    <name evidence="2" type="ORF">LCGC14_0382620</name>
</gene>
<sequence>MTDSFFHGCDKQHPLGGTKPHPTSSCVPGNRAQPWTNE</sequence>
<evidence type="ECO:0000256" key="1">
    <source>
        <dbReference type="SAM" id="MobiDB-lite"/>
    </source>
</evidence>
<protein>
    <submittedName>
        <fullName evidence="2">Uncharacterized protein</fullName>
    </submittedName>
</protein>
<dbReference type="AlphaFoldDB" id="A0A0F9WAV9"/>
<comment type="caution">
    <text evidence="2">The sequence shown here is derived from an EMBL/GenBank/DDBJ whole genome shotgun (WGS) entry which is preliminary data.</text>
</comment>
<proteinExistence type="predicted"/>
<feature type="compositionally biased region" description="Polar residues" evidence="1">
    <location>
        <begin position="21"/>
        <end position="38"/>
    </location>
</feature>